<dbReference type="FunCoup" id="A0A165HAJ1">
    <property type="interactions" value="134"/>
</dbReference>
<dbReference type="Proteomes" id="UP000076871">
    <property type="component" value="Unassembled WGS sequence"/>
</dbReference>
<dbReference type="Pfam" id="PF07985">
    <property type="entry name" value="SRR1"/>
    <property type="match status" value="1"/>
</dbReference>
<dbReference type="GO" id="GO:0005634">
    <property type="term" value="C:nucleus"/>
    <property type="evidence" value="ECO:0007669"/>
    <property type="project" value="TreeGrafter"/>
</dbReference>
<proteinExistence type="inferred from homology"/>
<dbReference type="PANTHER" id="PTHR28626">
    <property type="entry name" value="SRR1-LIKE PROTEIN"/>
    <property type="match status" value="1"/>
</dbReference>
<keyword evidence="4" id="KW-1185">Reference proteome</keyword>
<evidence type="ECO:0000313" key="4">
    <source>
        <dbReference type="Proteomes" id="UP000076871"/>
    </source>
</evidence>
<evidence type="ECO:0000256" key="1">
    <source>
        <dbReference type="ARBA" id="ARBA00009856"/>
    </source>
</evidence>
<gene>
    <name evidence="3" type="ORF">LAESUDRAFT_720709</name>
</gene>
<dbReference type="OrthoDB" id="551431at2759"/>
<dbReference type="GO" id="GO:0005737">
    <property type="term" value="C:cytoplasm"/>
    <property type="evidence" value="ECO:0007669"/>
    <property type="project" value="TreeGrafter"/>
</dbReference>
<dbReference type="PANTHER" id="PTHR28626:SF3">
    <property type="entry name" value="SRR1-LIKE PROTEIN"/>
    <property type="match status" value="1"/>
</dbReference>
<feature type="domain" description="SRR1-like" evidence="2">
    <location>
        <begin position="69"/>
        <end position="229"/>
    </location>
</feature>
<dbReference type="InterPro" id="IPR012942">
    <property type="entry name" value="SRR1-like"/>
</dbReference>
<evidence type="ECO:0000313" key="3">
    <source>
        <dbReference type="EMBL" id="KZT11469.1"/>
    </source>
</evidence>
<organism evidence="3 4">
    <name type="scientific">Laetiporus sulphureus 93-53</name>
    <dbReference type="NCBI Taxonomy" id="1314785"/>
    <lineage>
        <taxon>Eukaryota</taxon>
        <taxon>Fungi</taxon>
        <taxon>Dikarya</taxon>
        <taxon>Basidiomycota</taxon>
        <taxon>Agaricomycotina</taxon>
        <taxon>Agaricomycetes</taxon>
        <taxon>Polyporales</taxon>
        <taxon>Laetiporus</taxon>
    </lineage>
</organism>
<dbReference type="InterPro" id="IPR040044">
    <property type="entry name" value="SRR1L"/>
</dbReference>
<dbReference type="EMBL" id="KV427607">
    <property type="protein sequence ID" value="KZT11469.1"/>
    <property type="molecule type" value="Genomic_DNA"/>
</dbReference>
<dbReference type="RefSeq" id="XP_040769209.1">
    <property type="nucleotide sequence ID" value="XM_040907870.1"/>
</dbReference>
<protein>
    <recommendedName>
        <fullName evidence="2">SRR1-like domain-containing protein</fullName>
    </recommendedName>
</protein>
<evidence type="ECO:0000259" key="2">
    <source>
        <dbReference type="Pfam" id="PF07985"/>
    </source>
</evidence>
<dbReference type="GeneID" id="63824899"/>
<accession>A0A165HAJ1</accession>
<reference evidence="3 4" key="1">
    <citation type="journal article" date="2016" name="Mol. Biol. Evol.">
        <title>Comparative Genomics of Early-Diverging Mushroom-Forming Fungi Provides Insights into the Origins of Lignocellulose Decay Capabilities.</title>
        <authorList>
            <person name="Nagy L.G."/>
            <person name="Riley R."/>
            <person name="Tritt A."/>
            <person name="Adam C."/>
            <person name="Daum C."/>
            <person name="Floudas D."/>
            <person name="Sun H."/>
            <person name="Yadav J.S."/>
            <person name="Pangilinan J."/>
            <person name="Larsson K.H."/>
            <person name="Matsuura K."/>
            <person name="Barry K."/>
            <person name="Labutti K."/>
            <person name="Kuo R."/>
            <person name="Ohm R.A."/>
            <person name="Bhattacharya S.S."/>
            <person name="Shirouzu T."/>
            <person name="Yoshinaga Y."/>
            <person name="Martin F.M."/>
            <person name="Grigoriev I.V."/>
            <person name="Hibbett D.S."/>
        </authorList>
    </citation>
    <scope>NUCLEOTIDE SEQUENCE [LARGE SCALE GENOMIC DNA]</scope>
    <source>
        <strain evidence="3 4">93-53</strain>
    </source>
</reference>
<name>A0A165HAJ1_9APHY</name>
<dbReference type="InParanoid" id="A0A165HAJ1"/>
<comment type="similarity">
    <text evidence="1">Belongs to the SRR1 family.</text>
</comment>
<dbReference type="AlphaFoldDB" id="A0A165HAJ1"/>
<sequence>MSDGLPSFGYAGAFVPSRSRKKRKGKGGVRSVQPSVLMDRTMEEIATGDWLQQCKEYVKDCLDTLQIKSPEVLSLGLGSPVLSRDARAQLAFLLAVCDGLSIDRTSVSIYDPVFTDEDIDLLDTLRVTRLTEDKRAAYRLRAPTLVFMPHCDVQLYENLLRENWSQAGLPNLVLIANRLSEYADNVPTRKLSVEHPCVWRLTVARYLAARALPICPAYPTAFNNTSIQYARVSDIGGVGDEWWELPLAHAPGAANFADARRERDLPS</sequence>